<accession>A0A2L0ETV7</accession>
<dbReference type="GO" id="GO:0006935">
    <property type="term" value="P:chemotaxis"/>
    <property type="evidence" value="ECO:0007669"/>
    <property type="project" value="InterPro"/>
</dbReference>
<dbReference type="GO" id="GO:0016020">
    <property type="term" value="C:membrane"/>
    <property type="evidence" value="ECO:0007669"/>
    <property type="project" value="InterPro"/>
</dbReference>
<reference evidence="6 7" key="1">
    <citation type="submission" date="2015-09" db="EMBL/GenBank/DDBJ databases">
        <title>Sorangium comparison.</title>
        <authorList>
            <person name="Zaburannyi N."/>
            <person name="Bunk B."/>
            <person name="Overmann J."/>
            <person name="Mueller R."/>
        </authorList>
    </citation>
    <scope>NUCLEOTIDE SEQUENCE [LARGE SCALE GENOMIC DNA]</scope>
    <source>
        <strain evidence="6 7">So ce26</strain>
    </source>
</reference>
<evidence type="ECO:0000256" key="2">
    <source>
        <dbReference type="ARBA" id="ARBA00029447"/>
    </source>
</evidence>
<dbReference type="PANTHER" id="PTHR32089">
    <property type="entry name" value="METHYL-ACCEPTING CHEMOTAXIS PROTEIN MCPB"/>
    <property type="match status" value="1"/>
</dbReference>
<dbReference type="GO" id="GO:0004888">
    <property type="term" value="F:transmembrane signaling receptor activity"/>
    <property type="evidence" value="ECO:0007669"/>
    <property type="project" value="InterPro"/>
</dbReference>
<sequence length="496" mass="54195">MKSTTWTIPQQIAASLSLPLIVLILLGVVSVHNAANLLEISEELKQNYRVLSEIDELHGHFLDAETRQRGFVITGDAAFLEPYELALHALDGDYEELRKLTRSNRNAQDRLDRIRPLMREKREEMRLTIEQRRREGAEAAARMVADVRGQRIMDEIRTITAELRAEETRLLVAREAEASESERRLLATLTAGSVFTILVVAGIGFVIIRGINRRIHTATRRIESSATELQAAATQQAQGSKEQATTSSEVSTTMKELLSTSHQIAESTQRVTQIAAETASAARAGDDTVRRAREGIVAVERQVEKIVMHMIDFGKKSQQIGGILQIINELAEQTNILAINATIEAAGAGDAGRRFGVVADEIRKLADRVGGSTKEIRALIEEISAAANTTVIATETGSKAVDASARQFSEVAASFQQISELVSSTAEASREIELSTKQQATAVEQVNAALLDVARTARETEASSSVTLRTSSELATLSKDLVRLIQRPGAERAERA</sequence>
<comment type="similarity">
    <text evidence="2">Belongs to the methyl-accepting chemotaxis (MCP) protein family.</text>
</comment>
<dbReference type="EMBL" id="CP012673">
    <property type="protein sequence ID" value="AUX42712.1"/>
    <property type="molecule type" value="Genomic_DNA"/>
</dbReference>
<keyword evidence="1 3" id="KW-0807">Transducer</keyword>
<dbReference type="Pfam" id="PF05227">
    <property type="entry name" value="CHASE3"/>
    <property type="match status" value="1"/>
</dbReference>
<dbReference type="Proteomes" id="UP000238348">
    <property type="component" value="Chromosome"/>
</dbReference>
<dbReference type="Pfam" id="PF00015">
    <property type="entry name" value="MCPsignal"/>
    <property type="match status" value="1"/>
</dbReference>
<keyword evidence="4" id="KW-1133">Transmembrane helix</keyword>
<evidence type="ECO:0000256" key="1">
    <source>
        <dbReference type="ARBA" id="ARBA00023224"/>
    </source>
</evidence>
<evidence type="ECO:0000256" key="4">
    <source>
        <dbReference type="SAM" id="Phobius"/>
    </source>
</evidence>
<protein>
    <submittedName>
        <fullName evidence="6">Methyl-accepting chemotaxis protein</fullName>
    </submittedName>
</protein>
<dbReference type="AlphaFoldDB" id="A0A2L0ETV7"/>
<name>A0A2L0ETV7_SORCE</name>
<dbReference type="OrthoDB" id="9791237at2"/>
<evidence type="ECO:0000313" key="7">
    <source>
        <dbReference type="Proteomes" id="UP000238348"/>
    </source>
</evidence>
<keyword evidence="4" id="KW-0472">Membrane</keyword>
<dbReference type="InterPro" id="IPR004090">
    <property type="entry name" value="Chemotax_Me-accpt_rcpt"/>
</dbReference>
<keyword evidence="4" id="KW-0812">Transmembrane</keyword>
<dbReference type="RefSeq" id="WP_104981482.1">
    <property type="nucleotide sequence ID" value="NZ_CP012673.1"/>
</dbReference>
<feature type="domain" description="Methyl-accepting transducer" evidence="5">
    <location>
        <begin position="218"/>
        <end position="454"/>
    </location>
</feature>
<evidence type="ECO:0000313" key="6">
    <source>
        <dbReference type="EMBL" id="AUX42712.1"/>
    </source>
</evidence>
<dbReference type="SMART" id="SM00283">
    <property type="entry name" value="MA"/>
    <property type="match status" value="1"/>
</dbReference>
<dbReference type="PANTHER" id="PTHR32089:SF112">
    <property type="entry name" value="LYSOZYME-LIKE PROTEIN-RELATED"/>
    <property type="match status" value="1"/>
</dbReference>
<gene>
    <name evidence="6" type="primary">mcpA</name>
    <name evidence="6" type="ORF">SOCE26_041450</name>
</gene>
<dbReference type="Gene3D" id="1.10.287.950">
    <property type="entry name" value="Methyl-accepting chemotaxis protein"/>
    <property type="match status" value="1"/>
</dbReference>
<dbReference type="SUPFAM" id="SSF58104">
    <property type="entry name" value="Methyl-accepting chemotaxis protein (MCP) signaling domain"/>
    <property type="match status" value="1"/>
</dbReference>
<evidence type="ECO:0000256" key="3">
    <source>
        <dbReference type="PROSITE-ProRule" id="PRU00284"/>
    </source>
</evidence>
<organism evidence="6 7">
    <name type="scientific">Sorangium cellulosum</name>
    <name type="common">Polyangium cellulosum</name>
    <dbReference type="NCBI Taxonomy" id="56"/>
    <lineage>
        <taxon>Bacteria</taxon>
        <taxon>Pseudomonadati</taxon>
        <taxon>Myxococcota</taxon>
        <taxon>Polyangia</taxon>
        <taxon>Polyangiales</taxon>
        <taxon>Polyangiaceae</taxon>
        <taxon>Sorangium</taxon>
    </lineage>
</organism>
<proteinExistence type="inferred from homology"/>
<dbReference type="PROSITE" id="PS50111">
    <property type="entry name" value="CHEMOTAXIS_TRANSDUC_2"/>
    <property type="match status" value="1"/>
</dbReference>
<dbReference type="InterPro" id="IPR007891">
    <property type="entry name" value="CHASE3"/>
</dbReference>
<dbReference type="PRINTS" id="PR00260">
    <property type="entry name" value="CHEMTRNSDUCR"/>
</dbReference>
<feature type="transmembrane region" description="Helical" evidence="4">
    <location>
        <begin position="185"/>
        <end position="211"/>
    </location>
</feature>
<evidence type="ECO:0000259" key="5">
    <source>
        <dbReference type="PROSITE" id="PS50111"/>
    </source>
</evidence>
<feature type="transmembrane region" description="Helical" evidence="4">
    <location>
        <begin position="12"/>
        <end position="31"/>
    </location>
</feature>
<dbReference type="GO" id="GO:0007165">
    <property type="term" value="P:signal transduction"/>
    <property type="evidence" value="ECO:0007669"/>
    <property type="project" value="UniProtKB-KW"/>
</dbReference>
<dbReference type="InterPro" id="IPR004089">
    <property type="entry name" value="MCPsignal_dom"/>
</dbReference>
<dbReference type="CDD" id="cd19410">
    <property type="entry name" value="HK9-like_sensor"/>
    <property type="match status" value="1"/>
</dbReference>